<dbReference type="InterPro" id="IPR014720">
    <property type="entry name" value="dsRBD_dom"/>
</dbReference>
<evidence type="ECO:0000256" key="2">
    <source>
        <dbReference type="ARBA" id="ARBA00022741"/>
    </source>
</evidence>
<keyword evidence="8" id="KW-0723">Serine/threonine-protein kinase</keyword>
<evidence type="ECO:0000313" key="11">
    <source>
        <dbReference type="Ensembl" id="ENSPMGP00000001819.1"/>
    </source>
</evidence>
<keyword evidence="12" id="KW-1185">Reference proteome</keyword>
<protein>
    <recommendedName>
        <fullName evidence="13">Protein kinase domain-containing protein</fullName>
    </recommendedName>
</protein>
<dbReference type="GO" id="GO:0005634">
    <property type="term" value="C:nucleus"/>
    <property type="evidence" value="ECO:0007669"/>
    <property type="project" value="TreeGrafter"/>
</dbReference>
<dbReference type="GO" id="GO:0004694">
    <property type="term" value="F:eukaryotic translation initiation factor 2alpha kinase activity"/>
    <property type="evidence" value="ECO:0007669"/>
    <property type="project" value="TreeGrafter"/>
</dbReference>
<dbReference type="STRING" id="409849.ENSPMGP00000001819"/>
<evidence type="ECO:0000313" key="12">
    <source>
        <dbReference type="Proteomes" id="UP000261520"/>
    </source>
</evidence>
<dbReference type="SMART" id="SM00220">
    <property type="entry name" value="S_TKc"/>
    <property type="match status" value="1"/>
</dbReference>
<sequence>METGSQYVSKLNEYTQKMRLKPPVYEDLGSSGPDHMKIFTQRVSLDGKVFPDGLGNSKRVARHNAAKNAYEALMRRPEESASAPRTVHVSLKQSASITTLKKPQRPNPKSRKSNYDCIEILGNGSYGRVYKAKNQVLQQYRAVKEIQKSLQEVKVLSELLHPNIVRYYTLHDTGECLTVYRSNVKYLFIEMEFCNGGTLRRWIHKKNKEPKENSRQKESLDLADQILSGVEYIHSKKLIHRDLKPENIFFGHDGKLRIGDFGLVTEDSNDDEVVERTEDTGTRNYMAPEQFGTTYDRKVDIWALGLILFELFWRTSTGHERVAVCVFFHIIKTTLTKKPEDRPEASVLKSDLQKWTRTSEEDIDQKTI</sequence>
<keyword evidence="4 7" id="KW-0067">ATP-binding</keyword>
<comment type="similarity">
    <text evidence="5">Belongs to the protein kinase superfamily. Ser/Thr protein kinase family. GCN2 subfamily.</text>
</comment>
<dbReference type="PROSITE" id="PS00107">
    <property type="entry name" value="PROTEIN_KINASE_ATP"/>
    <property type="match status" value="1"/>
</dbReference>
<dbReference type="InterPro" id="IPR050339">
    <property type="entry name" value="CC_SR_Kinase"/>
</dbReference>
<dbReference type="Gene3D" id="3.30.160.20">
    <property type="match status" value="1"/>
</dbReference>
<dbReference type="PANTHER" id="PTHR11042">
    <property type="entry name" value="EUKARYOTIC TRANSLATION INITIATION FACTOR 2-ALPHA KINASE EIF2-ALPHA KINASE -RELATED"/>
    <property type="match status" value="1"/>
</dbReference>
<accession>A0A3B3ZB88</accession>
<feature type="binding site" evidence="7">
    <location>
        <position position="144"/>
    </location>
    <ligand>
        <name>ATP</name>
        <dbReference type="ChEBI" id="CHEBI:30616"/>
    </ligand>
</feature>
<keyword evidence="2 7" id="KW-0547">Nucleotide-binding</keyword>
<dbReference type="SUPFAM" id="SSF56112">
    <property type="entry name" value="Protein kinase-like (PK-like)"/>
    <property type="match status" value="1"/>
</dbReference>
<keyword evidence="6" id="KW-0694">RNA-binding</keyword>
<dbReference type="Gene3D" id="3.30.200.20">
    <property type="entry name" value="Phosphorylase Kinase, domain 1"/>
    <property type="match status" value="1"/>
</dbReference>
<evidence type="ECO:0000256" key="7">
    <source>
        <dbReference type="PROSITE-ProRule" id="PRU10141"/>
    </source>
</evidence>
<keyword evidence="1" id="KW-0808">Transferase</keyword>
<dbReference type="SUPFAM" id="SSF54768">
    <property type="entry name" value="dsRNA-binding domain-like"/>
    <property type="match status" value="1"/>
</dbReference>
<dbReference type="CDD" id="cd10845">
    <property type="entry name" value="DSRM_RNAse_III_family"/>
    <property type="match status" value="1"/>
</dbReference>
<organism evidence="11 12">
    <name type="scientific">Periophthalmus magnuspinnatus</name>
    <dbReference type="NCBI Taxonomy" id="409849"/>
    <lineage>
        <taxon>Eukaryota</taxon>
        <taxon>Metazoa</taxon>
        <taxon>Chordata</taxon>
        <taxon>Craniata</taxon>
        <taxon>Vertebrata</taxon>
        <taxon>Euteleostomi</taxon>
        <taxon>Actinopterygii</taxon>
        <taxon>Neopterygii</taxon>
        <taxon>Teleostei</taxon>
        <taxon>Neoteleostei</taxon>
        <taxon>Acanthomorphata</taxon>
        <taxon>Gobiaria</taxon>
        <taxon>Gobiiformes</taxon>
        <taxon>Gobioidei</taxon>
        <taxon>Gobiidae</taxon>
        <taxon>Oxudercinae</taxon>
        <taxon>Periophthalmus</taxon>
    </lineage>
</organism>
<dbReference type="PANTHER" id="PTHR11042:SF166">
    <property type="entry name" value="EUKARYOTIC TRANSLATION INITIATION FACTOR 2-ALPHA KINASE 3"/>
    <property type="match status" value="1"/>
</dbReference>
<evidence type="ECO:0000256" key="5">
    <source>
        <dbReference type="ARBA" id="ARBA00037982"/>
    </source>
</evidence>
<keyword evidence="3" id="KW-0418">Kinase</keyword>
<dbReference type="PROSITE" id="PS50137">
    <property type="entry name" value="DS_RBD"/>
    <property type="match status" value="1"/>
</dbReference>
<evidence type="ECO:0000259" key="9">
    <source>
        <dbReference type="PROSITE" id="PS50011"/>
    </source>
</evidence>
<dbReference type="GO" id="GO:0003723">
    <property type="term" value="F:RNA binding"/>
    <property type="evidence" value="ECO:0007669"/>
    <property type="project" value="UniProtKB-UniRule"/>
</dbReference>
<dbReference type="InterPro" id="IPR011009">
    <property type="entry name" value="Kinase-like_dom_sf"/>
</dbReference>
<proteinExistence type="inferred from homology"/>
<evidence type="ECO:0000256" key="8">
    <source>
        <dbReference type="RuleBase" id="RU000304"/>
    </source>
</evidence>
<evidence type="ECO:0000256" key="3">
    <source>
        <dbReference type="ARBA" id="ARBA00022777"/>
    </source>
</evidence>
<evidence type="ECO:0008006" key="13">
    <source>
        <dbReference type="Google" id="ProtNLM"/>
    </source>
</evidence>
<dbReference type="Gene3D" id="1.10.510.10">
    <property type="entry name" value="Transferase(Phosphotransferase) domain 1"/>
    <property type="match status" value="1"/>
</dbReference>
<dbReference type="SMART" id="SM00358">
    <property type="entry name" value="DSRM"/>
    <property type="match status" value="1"/>
</dbReference>
<dbReference type="GO" id="GO:0005524">
    <property type="term" value="F:ATP binding"/>
    <property type="evidence" value="ECO:0007669"/>
    <property type="project" value="UniProtKB-UniRule"/>
</dbReference>
<dbReference type="PROSITE" id="PS00108">
    <property type="entry name" value="PROTEIN_KINASE_ST"/>
    <property type="match status" value="1"/>
</dbReference>
<feature type="domain" description="Protein kinase" evidence="9">
    <location>
        <begin position="115"/>
        <end position="368"/>
    </location>
</feature>
<dbReference type="InterPro" id="IPR017441">
    <property type="entry name" value="Protein_kinase_ATP_BS"/>
</dbReference>
<dbReference type="GO" id="GO:0005737">
    <property type="term" value="C:cytoplasm"/>
    <property type="evidence" value="ECO:0007669"/>
    <property type="project" value="TreeGrafter"/>
</dbReference>
<evidence type="ECO:0000256" key="1">
    <source>
        <dbReference type="ARBA" id="ARBA00022679"/>
    </source>
</evidence>
<reference evidence="11" key="2">
    <citation type="submission" date="2025-09" db="UniProtKB">
        <authorList>
            <consortium name="Ensembl"/>
        </authorList>
    </citation>
    <scope>IDENTIFICATION</scope>
</reference>
<feature type="domain" description="DRBM" evidence="10">
    <location>
        <begin position="6"/>
        <end position="75"/>
    </location>
</feature>
<reference evidence="11" key="1">
    <citation type="submission" date="2025-08" db="UniProtKB">
        <authorList>
            <consortium name="Ensembl"/>
        </authorList>
    </citation>
    <scope>IDENTIFICATION</scope>
</reference>
<evidence type="ECO:0000259" key="10">
    <source>
        <dbReference type="PROSITE" id="PS50137"/>
    </source>
</evidence>
<dbReference type="AlphaFoldDB" id="A0A3B3ZB88"/>
<dbReference type="InterPro" id="IPR000719">
    <property type="entry name" value="Prot_kinase_dom"/>
</dbReference>
<evidence type="ECO:0000256" key="6">
    <source>
        <dbReference type="PROSITE-ProRule" id="PRU00266"/>
    </source>
</evidence>
<name>A0A3B3ZB88_9GOBI</name>
<dbReference type="Pfam" id="PF00069">
    <property type="entry name" value="Pkinase"/>
    <property type="match status" value="1"/>
</dbReference>
<dbReference type="Ensembl" id="ENSPMGT00000001938.1">
    <property type="protein sequence ID" value="ENSPMGP00000001819.1"/>
    <property type="gene ID" value="ENSPMGG00000001624.1"/>
</dbReference>
<dbReference type="InterPro" id="IPR008271">
    <property type="entry name" value="Ser/Thr_kinase_AS"/>
</dbReference>
<dbReference type="Proteomes" id="UP000261520">
    <property type="component" value="Unplaced"/>
</dbReference>
<dbReference type="Pfam" id="PF00035">
    <property type="entry name" value="dsrm"/>
    <property type="match status" value="1"/>
</dbReference>
<dbReference type="PROSITE" id="PS50011">
    <property type="entry name" value="PROTEIN_KINASE_DOM"/>
    <property type="match status" value="1"/>
</dbReference>
<evidence type="ECO:0000256" key="4">
    <source>
        <dbReference type="ARBA" id="ARBA00022840"/>
    </source>
</evidence>